<sequence>MTAPTPEQLKAGITGVFDRAAATYDQVGVDFFSRIGEELVRRTAPAAGERVLDLGCGRGASALPAARAVGPTGRVVATDLAPTMVAGLQEQAADLPWLTVELGDAEQPPEGPWDVVQASLVLFFLPGLPAALDCYREVLAPGGRLGYTWFGQGDESWSDIQRLLRDGIPEDRRPPDIAKAGPFSSVDAQHAFLEEHGFTRADTSAFLVEVPFRDPDHWWAWSWSHGQRHLLEQLEAAGNLDDVRRRVDAVLTERQRDGSLSFRTEVRCTLARP</sequence>
<dbReference type="AlphaFoldDB" id="A0A2T8FAD9"/>
<dbReference type="PANTHER" id="PTHR43861">
    <property type="entry name" value="TRANS-ACONITATE 2-METHYLTRANSFERASE-RELATED"/>
    <property type="match status" value="1"/>
</dbReference>
<dbReference type="SUPFAM" id="SSF53335">
    <property type="entry name" value="S-adenosyl-L-methionine-dependent methyltransferases"/>
    <property type="match status" value="1"/>
</dbReference>
<dbReference type="GO" id="GO:0016740">
    <property type="term" value="F:transferase activity"/>
    <property type="evidence" value="ECO:0007669"/>
    <property type="project" value="UniProtKB-KW"/>
</dbReference>
<comment type="caution">
    <text evidence="3">The sequence shown here is derived from an EMBL/GenBank/DDBJ whole genome shotgun (WGS) entry which is preliminary data.</text>
</comment>
<gene>
    <name evidence="3" type="ORF">DDE18_09685</name>
</gene>
<accession>A0A2T8FAD9</accession>
<feature type="domain" description="Methyltransferase" evidence="2">
    <location>
        <begin position="51"/>
        <end position="143"/>
    </location>
</feature>
<name>A0A2T8FAD9_9ACTN</name>
<reference evidence="3 4" key="1">
    <citation type="submission" date="2018-04" db="EMBL/GenBank/DDBJ databases">
        <title>Genome of Nocardioides gansuensis WSJ-1.</title>
        <authorList>
            <person name="Wu S."/>
            <person name="Wang G."/>
        </authorList>
    </citation>
    <scope>NUCLEOTIDE SEQUENCE [LARGE SCALE GENOMIC DNA]</scope>
    <source>
        <strain evidence="3 4">WSJ-1</strain>
    </source>
</reference>
<dbReference type="InterPro" id="IPR029063">
    <property type="entry name" value="SAM-dependent_MTases_sf"/>
</dbReference>
<dbReference type="CDD" id="cd02440">
    <property type="entry name" value="AdoMet_MTases"/>
    <property type="match status" value="1"/>
</dbReference>
<keyword evidence="1" id="KW-0808">Transferase</keyword>
<dbReference type="OrthoDB" id="9777638at2"/>
<evidence type="ECO:0000313" key="3">
    <source>
        <dbReference type="EMBL" id="PVG82637.1"/>
    </source>
</evidence>
<evidence type="ECO:0000259" key="2">
    <source>
        <dbReference type="Pfam" id="PF13649"/>
    </source>
</evidence>
<evidence type="ECO:0000256" key="1">
    <source>
        <dbReference type="ARBA" id="ARBA00022679"/>
    </source>
</evidence>
<dbReference type="Pfam" id="PF13649">
    <property type="entry name" value="Methyltransf_25"/>
    <property type="match status" value="1"/>
</dbReference>
<proteinExistence type="predicted"/>
<keyword evidence="4" id="KW-1185">Reference proteome</keyword>
<evidence type="ECO:0000313" key="4">
    <source>
        <dbReference type="Proteomes" id="UP000246018"/>
    </source>
</evidence>
<dbReference type="EMBL" id="QDGZ01000004">
    <property type="protein sequence ID" value="PVG82637.1"/>
    <property type="molecule type" value="Genomic_DNA"/>
</dbReference>
<dbReference type="Gene3D" id="3.40.50.150">
    <property type="entry name" value="Vaccinia Virus protein VP39"/>
    <property type="match status" value="1"/>
</dbReference>
<dbReference type="Proteomes" id="UP000246018">
    <property type="component" value="Unassembled WGS sequence"/>
</dbReference>
<dbReference type="RefSeq" id="WP_116572069.1">
    <property type="nucleotide sequence ID" value="NZ_QDGZ01000004.1"/>
</dbReference>
<dbReference type="InterPro" id="IPR041698">
    <property type="entry name" value="Methyltransf_25"/>
</dbReference>
<protein>
    <recommendedName>
        <fullName evidence="2">Methyltransferase domain-containing protein</fullName>
    </recommendedName>
</protein>
<organism evidence="3 4">
    <name type="scientific">Nocardioides gansuensis</name>
    <dbReference type="NCBI Taxonomy" id="2138300"/>
    <lineage>
        <taxon>Bacteria</taxon>
        <taxon>Bacillati</taxon>
        <taxon>Actinomycetota</taxon>
        <taxon>Actinomycetes</taxon>
        <taxon>Propionibacteriales</taxon>
        <taxon>Nocardioidaceae</taxon>
        <taxon>Nocardioides</taxon>
    </lineage>
</organism>